<name>A0A2I0IZF9_PUNGR</name>
<reference evidence="3 4" key="1">
    <citation type="submission" date="2017-11" db="EMBL/GenBank/DDBJ databases">
        <title>De-novo sequencing of pomegranate (Punica granatum L.) genome.</title>
        <authorList>
            <person name="Akparov Z."/>
            <person name="Amiraslanov A."/>
            <person name="Hajiyeva S."/>
            <person name="Abbasov M."/>
            <person name="Kaur K."/>
            <person name="Hamwieh A."/>
            <person name="Solovyev V."/>
            <person name="Salamov A."/>
            <person name="Braich B."/>
            <person name="Kosarev P."/>
            <person name="Mahmoud A."/>
            <person name="Hajiyev E."/>
            <person name="Babayeva S."/>
            <person name="Izzatullayeva V."/>
            <person name="Mammadov A."/>
            <person name="Mammadov A."/>
            <person name="Sharifova S."/>
            <person name="Ojaghi J."/>
            <person name="Eynullazada K."/>
            <person name="Bayramov B."/>
            <person name="Abdulazimova A."/>
            <person name="Shahmuradov I."/>
        </authorList>
    </citation>
    <scope>NUCLEOTIDE SEQUENCE [LARGE SCALE GENOMIC DNA]</scope>
    <source>
        <strain evidence="4">cv. AG2017</strain>
        <tissue evidence="3">Leaf</tissue>
    </source>
</reference>
<accession>A0A2I0IZF9</accession>
<dbReference type="PANTHER" id="PTHR43180">
    <property type="entry name" value="3-OXOACYL-(ACYL-CARRIER-PROTEIN) REDUCTASE (AFU_ORTHOLOGUE AFUA_6G11210)"/>
    <property type="match status" value="1"/>
</dbReference>
<evidence type="ECO:0000256" key="2">
    <source>
        <dbReference type="ARBA" id="ARBA00023002"/>
    </source>
</evidence>
<dbReference type="AlphaFoldDB" id="A0A2I0IZF9"/>
<dbReference type="PANTHER" id="PTHR43180:SF37">
    <property type="entry name" value="TROPINONE REDUCTASE-LIKE 2"/>
    <property type="match status" value="1"/>
</dbReference>
<sequence length="169" mass="17673">MSMASSQTAYRRLEGKVVIITGGSSGIGASTASSFKEHGAFAVIADIRDELGHALVNKLGERASYVHRDVSNEDNVAGLTDATPWGSILESTKANMDRVIGVNLYGACFGAKHAMRVMVPRHGGCILFIASSCTAISGFASHPYTASKCAIVSLARSLAAEMGQHGGER</sequence>
<dbReference type="Gene3D" id="3.40.50.720">
    <property type="entry name" value="NAD(P)-binding Rossmann-like Domain"/>
    <property type="match status" value="1"/>
</dbReference>
<dbReference type="InterPro" id="IPR036291">
    <property type="entry name" value="NAD(P)-bd_dom_sf"/>
</dbReference>
<dbReference type="InterPro" id="IPR002347">
    <property type="entry name" value="SDR_fam"/>
</dbReference>
<evidence type="ECO:0000256" key="1">
    <source>
        <dbReference type="ARBA" id="ARBA00006484"/>
    </source>
</evidence>
<proteinExistence type="inferred from homology"/>
<gene>
    <name evidence="3" type="ORF">CRG98_030310</name>
</gene>
<keyword evidence="4" id="KW-1185">Reference proteome</keyword>
<dbReference type="PRINTS" id="PR00081">
    <property type="entry name" value="GDHRDH"/>
</dbReference>
<dbReference type="EMBL" id="PGOL01002250">
    <property type="protein sequence ID" value="PKI49382.1"/>
    <property type="molecule type" value="Genomic_DNA"/>
</dbReference>
<dbReference type="Pfam" id="PF00106">
    <property type="entry name" value="adh_short"/>
    <property type="match status" value="1"/>
</dbReference>
<evidence type="ECO:0000313" key="4">
    <source>
        <dbReference type="Proteomes" id="UP000233551"/>
    </source>
</evidence>
<comment type="similarity">
    <text evidence="1">Belongs to the short-chain dehydrogenases/reductases (SDR) family.</text>
</comment>
<dbReference type="STRING" id="22663.A0A2I0IZF9"/>
<dbReference type="SUPFAM" id="SSF51735">
    <property type="entry name" value="NAD(P)-binding Rossmann-fold domains"/>
    <property type="match status" value="1"/>
</dbReference>
<dbReference type="GO" id="GO:0016491">
    <property type="term" value="F:oxidoreductase activity"/>
    <property type="evidence" value="ECO:0007669"/>
    <property type="project" value="UniProtKB-KW"/>
</dbReference>
<protein>
    <submittedName>
        <fullName evidence="3">Uncharacterized protein</fullName>
    </submittedName>
</protein>
<organism evidence="3 4">
    <name type="scientific">Punica granatum</name>
    <name type="common">Pomegranate</name>
    <dbReference type="NCBI Taxonomy" id="22663"/>
    <lineage>
        <taxon>Eukaryota</taxon>
        <taxon>Viridiplantae</taxon>
        <taxon>Streptophyta</taxon>
        <taxon>Embryophyta</taxon>
        <taxon>Tracheophyta</taxon>
        <taxon>Spermatophyta</taxon>
        <taxon>Magnoliopsida</taxon>
        <taxon>eudicotyledons</taxon>
        <taxon>Gunneridae</taxon>
        <taxon>Pentapetalae</taxon>
        <taxon>rosids</taxon>
        <taxon>malvids</taxon>
        <taxon>Myrtales</taxon>
        <taxon>Lythraceae</taxon>
        <taxon>Punica</taxon>
    </lineage>
</organism>
<dbReference type="Proteomes" id="UP000233551">
    <property type="component" value="Unassembled WGS sequence"/>
</dbReference>
<evidence type="ECO:0000313" key="3">
    <source>
        <dbReference type="EMBL" id="PKI49382.1"/>
    </source>
</evidence>
<keyword evidence="2" id="KW-0560">Oxidoreductase</keyword>
<comment type="caution">
    <text evidence="3">The sequence shown here is derived from an EMBL/GenBank/DDBJ whole genome shotgun (WGS) entry which is preliminary data.</text>
</comment>